<gene>
    <name evidence="2" type="ORF">PINE0816_LOCUS65</name>
    <name evidence="3" type="ORF">PINE0816_LOCUS66</name>
</gene>
<proteinExistence type="predicted"/>
<feature type="region of interest" description="Disordered" evidence="1">
    <location>
        <begin position="78"/>
        <end position="97"/>
    </location>
</feature>
<dbReference type="EMBL" id="HBEL01000133">
    <property type="protein sequence ID" value="CAD8403965.1"/>
    <property type="molecule type" value="Transcribed_RNA"/>
</dbReference>
<evidence type="ECO:0000256" key="1">
    <source>
        <dbReference type="SAM" id="MobiDB-lite"/>
    </source>
</evidence>
<dbReference type="EMBL" id="HBEL01000134">
    <property type="protein sequence ID" value="CAD8403966.1"/>
    <property type="molecule type" value="Transcribed_RNA"/>
</dbReference>
<sequence>MELKDDNQGRKFFTGGSKSGESSGDGLHDDSAEKNQFILDDSDDGGESSSDTNISYADKYNTDLGVKRPEALSEKEIEMNSSKIQNHGTSLSSESDNELNFRKGSYKRKKKFSAEYDENSSDVMEDEENEFIESKKHSIIAIDLSDD</sequence>
<name>A0A6T8F4F7_9STRA</name>
<reference evidence="2" key="1">
    <citation type="submission" date="2021-01" db="EMBL/GenBank/DDBJ databases">
        <authorList>
            <person name="Corre E."/>
            <person name="Pelletier E."/>
            <person name="Niang G."/>
            <person name="Scheremetjew M."/>
            <person name="Finn R."/>
            <person name="Kale V."/>
            <person name="Holt S."/>
            <person name="Cochrane G."/>
            <person name="Meng A."/>
            <person name="Brown T."/>
            <person name="Cohen L."/>
        </authorList>
    </citation>
    <scope>NUCLEOTIDE SEQUENCE</scope>
    <source>
        <strain evidence="2">CCAP1064/1</strain>
    </source>
</reference>
<protein>
    <submittedName>
        <fullName evidence="2">Uncharacterized protein</fullName>
    </submittedName>
</protein>
<feature type="compositionally biased region" description="Low complexity" evidence="1">
    <location>
        <begin position="15"/>
        <end position="25"/>
    </location>
</feature>
<evidence type="ECO:0000313" key="2">
    <source>
        <dbReference type="EMBL" id="CAD8403965.1"/>
    </source>
</evidence>
<feature type="region of interest" description="Disordered" evidence="1">
    <location>
        <begin position="1"/>
        <end position="67"/>
    </location>
</feature>
<dbReference type="AlphaFoldDB" id="A0A6T8F4F7"/>
<accession>A0A6T8F4F7</accession>
<evidence type="ECO:0000313" key="3">
    <source>
        <dbReference type="EMBL" id="CAD8403966.1"/>
    </source>
</evidence>
<organism evidence="2">
    <name type="scientific">Proboscia inermis</name>
    <dbReference type="NCBI Taxonomy" id="420281"/>
    <lineage>
        <taxon>Eukaryota</taxon>
        <taxon>Sar</taxon>
        <taxon>Stramenopiles</taxon>
        <taxon>Ochrophyta</taxon>
        <taxon>Bacillariophyta</taxon>
        <taxon>Coscinodiscophyceae</taxon>
        <taxon>Rhizosoleniophycidae</taxon>
        <taxon>Rhizosoleniales</taxon>
        <taxon>Rhizosoleniaceae</taxon>
        <taxon>Proboscia</taxon>
    </lineage>
</organism>
<feature type="compositionally biased region" description="Polar residues" evidence="1">
    <location>
        <begin position="79"/>
        <end position="94"/>
    </location>
</feature>